<sequence>MAGPVSVAVSVVGVLLVLGVVWDVFHTIFHPSGQGRISGAAMAGVWRLTARGGPRFRELAGPSALVAVIAAWVSLAVVGWALVYWPHMPAGFVHSSGLDVSGRSTAADALYVSVVTLATLGYGDVVPAATGLRLVAPLEALMGFAILTAAVTWVLQVQPALVRRRTAVMTLSGLRRAGLEREVRTLDADLPAVVLADLAAAVTQVGVDLTQYSETYYFREGEERRDIGEALIFAADLAEAGSVSPRPDVRLAGRALQTALDDLAAHAASTFLGVTGDTRSVLEALRRDRAKRPR</sequence>
<feature type="transmembrane region" description="Helical" evidence="1">
    <location>
        <begin position="6"/>
        <end position="25"/>
    </location>
</feature>
<evidence type="ECO:0000259" key="2">
    <source>
        <dbReference type="Pfam" id="PF07885"/>
    </source>
</evidence>
<evidence type="ECO:0000313" key="4">
    <source>
        <dbReference type="Proteomes" id="UP000280726"/>
    </source>
</evidence>
<feature type="transmembrane region" description="Helical" evidence="1">
    <location>
        <begin position="64"/>
        <end position="85"/>
    </location>
</feature>
<organism evidence="3 4">
    <name type="scientific">Georgenia muralis</name>
    <dbReference type="NCBI Taxonomy" id="154117"/>
    <lineage>
        <taxon>Bacteria</taxon>
        <taxon>Bacillati</taxon>
        <taxon>Actinomycetota</taxon>
        <taxon>Actinomycetes</taxon>
        <taxon>Micrococcales</taxon>
        <taxon>Bogoriellaceae</taxon>
        <taxon>Georgenia</taxon>
    </lineage>
</organism>
<evidence type="ECO:0000256" key="1">
    <source>
        <dbReference type="SAM" id="Phobius"/>
    </source>
</evidence>
<dbReference type="InterPro" id="IPR013099">
    <property type="entry name" value="K_chnl_dom"/>
</dbReference>
<keyword evidence="1" id="KW-0812">Transmembrane</keyword>
<reference evidence="3 4" key="1">
    <citation type="submission" date="2018-11" db="EMBL/GenBank/DDBJ databases">
        <title>Sequencing the genomes of 1000 actinobacteria strains.</title>
        <authorList>
            <person name="Klenk H.-P."/>
        </authorList>
    </citation>
    <scope>NUCLEOTIDE SEQUENCE [LARGE SCALE GENOMIC DNA]</scope>
    <source>
        <strain evidence="3 4">DSM 14418</strain>
    </source>
</reference>
<protein>
    <submittedName>
        <fullName evidence="3">Ion channel</fullName>
    </submittedName>
</protein>
<dbReference type="RefSeq" id="WP_123913606.1">
    <property type="nucleotide sequence ID" value="NZ_RKRA01000001.1"/>
</dbReference>
<accession>A0A3N4YWS2</accession>
<dbReference type="SUPFAM" id="SSF81324">
    <property type="entry name" value="Voltage-gated potassium channels"/>
    <property type="match status" value="1"/>
</dbReference>
<keyword evidence="4" id="KW-1185">Reference proteome</keyword>
<dbReference type="Proteomes" id="UP000280726">
    <property type="component" value="Unassembled WGS sequence"/>
</dbReference>
<proteinExistence type="predicted"/>
<evidence type="ECO:0000313" key="3">
    <source>
        <dbReference type="EMBL" id="RPF25659.1"/>
    </source>
</evidence>
<name>A0A3N4YWS2_9MICO</name>
<dbReference type="EMBL" id="RKRA01000001">
    <property type="protein sequence ID" value="RPF25659.1"/>
    <property type="molecule type" value="Genomic_DNA"/>
</dbReference>
<keyword evidence="1" id="KW-0472">Membrane</keyword>
<dbReference type="OrthoDB" id="8477930at2"/>
<gene>
    <name evidence="3" type="ORF">EDD32_0060</name>
</gene>
<dbReference type="AlphaFoldDB" id="A0A3N4YWS2"/>
<dbReference type="Pfam" id="PF07885">
    <property type="entry name" value="Ion_trans_2"/>
    <property type="match status" value="1"/>
</dbReference>
<feature type="transmembrane region" description="Helical" evidence="1">
    <location>
        <begin position="134"/>
        <end position="155"/>
    </location>
</feature>
<dbReference type="Gene3D" id="1.10.287.70">
    <property type="match status" value="1"/>
</dbReference>
<feature type="domain" description="Potassium channel" evidence="2">
    <location>
        <begin position="101"/>
        <end position="154"/>
    </location>
</feature>
<comment type="caution">
    <text evidence="3">The sequence shown here is derived from an EMBL/GenBank/DDBJ whole genome shotgun (WGS) entry which is preliminary data.</text>
</comment>
<keyword evidence="1" id="KW-1133">Transmembrane helix</keyword>